<keyword evidence="2" id="KW-1185">Reference proteome</keyword>
<reference evidence="1 2" key="1">
    <citation type="journal article" date="2015" name="Genome Announc.">
        <title>Expanding the biotechnology potential of lactobacilli through comparative genomics of 213 strains and associated genera.</title>
        <authorList>
            <person name="Sun Z."/>
            <person name="Harris H.M."/>
            <person name="McCann A."/>
            <person name="Guo C."/>
            <person name="Argimon S."/>
            <person name="Zhang W."/>
            <person name="Yang X."/>
            <person name="Jeffery I.B."/>
            <person name="Cooney J.C."/>
            <person name="Kagawa T.F."/>
            <person name="Liu W."/>
            <person name="Song Y."/>
            <person name="Salvetti E."/>
            <person name="Wrobel A."/>
            <person name="Rasinkangas P."/>
            <person name="Parkhill J."/>
            <person name="Rea M.C."/>
            <person name="O'Sullivan O."/>
            <person name="Ritari J."/>
            <person name="Douillard F.P."/>
            <person name="Paul Ross R."/>
            <person name="Yang R."/>
            <person name="Briner A.E."/>
            <person name="Felis G.E."/>
            <person name="de Vos W.M."/>
            <person name="Barrangou R."/>
            <person name="Klaenhammer T.R."/>
            <person name="Caufield P.W."/>
            <person name="Cui Y."/>
            <person name="Zhang H."/>
            <person name="O'Toole P.W."/>
        </authorList>
    </citation>
    <scope>NUCLEOTIDE SEQUENCE [LARGE SCALE GENOMIC DNA]</scope>
    <source>
        <strain evidence="1 2">DSM 15638</strain>
    </source>
</reference>
<dbReference type="InterPro" id="IPR016024">
    <property type="entry name" value="ARM-type_fold"/>
</dbReference>
<dbReference type="OrthoDB" id="9775346at2"/>
<comment type="caution">
    <text evidence="1">The sequence shown here is derived from an EMBL/GenBank/DDBJ whole genome shotgun (WGS) entry which is preliminary data.</text>
</comment>
<dbReference type="Proteomes" id="UP000051450">
    <property type="component" value="Unassembled WGS sequence"/>
</dbReference>
<dbReference type="PANTHER" id="PTHR34070:SF1">
    <property type="entry name" value="DNA ALKYLATION REPAIR PROTEIN"/>
    <property type="match status" value="1"/>
</dbReference>
<dbReference type="Gene3D" id="1.20.1660.10">
    <property type="entry name" value="Hypothetical protein (EF3068)"/>
    <property type="match status" value="1"/>
</dbReference>
<dbReference type="AlphaFoldDB" id="A0A0R1HSA8"/>
<dbReference type="RefSeq" id="WP_057973832.1">
    <property type="nucleotide sequence ID" value="NZ_AZDI01000002.1"/>
</dbReference>
<dbReference type="EMBL" id="AZDI01000002">
    <property type="protein sequence ID" value="KRK46258.1"/>
    <property type="molecule type" value="Genomic_DNA"/>
</dbReference>
<dbReference type="CDD" id="cd07064">
    <property type="entry name" value="AlkD_like_1"/>
    <property type="match status" value="1"/>
</dbReference>
<dbReference type="STRING" id="1423719.FC66_GL000760"/>
<proteinExistence type="predicted"/>
<sequence>MIDFEADNKNVEKMEAYMKNRFVFLGIRAPDRRKLIQGLMKESKAWSLEELTLQILAYYSRNEREYQYVAIDLAQKNVKRLTVNEVQVLIDLIPIKAWWDSVDSLRKVISDFVKLHPEYFNLISQQFEGHEDFWMRRVGINLQLGYREATNLAYLTKMIMNDQITDEFFIQKAIGWSLREYAKTDMEWVKTFIKRHDLSKLAVREGLKYLATK</sequence>
<dbReference type="SUPFAM" id="SSF48371">
    <property type="entry name" value="ARM repeat"/>
    <property type="match status" value="1"/>
</dbReference>
<accession>A0A0R1HSA8</accession>
<dbReference type="InterPro" id="IPR014825">
    <property type="entry name" value="DNA_alkylation"/>
</dbReference>
<dbReference type="Gene3D" id="1.25.40.290">
    <property type="entry name" value="ARM repeat domains"/>
    <property type="match status" value="1"/>
</dbReference>
<dbReference type="PATRIC" id="fig|1423719.4.peg.771"/>
<protein>
    <submittedName>
        <fullName evidence="1">DNA alkylation repair enzyme</fullName>
    </submittedName>
</protein>
<evidence type="ECO:0000313" key="2">
    <source>
        <dbReference type="Proteomes" id="UP000051450"/>
    </source>
</evidence>
<dbReference type="PANTHER" id="PTHR34070">
    <property type="entry name" value="ARMADILLO-TYPE FOLD"/>
    <property type="match status" value="1"/>
</dbReference>
<gene>
    <name evidence="1" type="ORF">FC66_GL000760</name>
</gene>
<dbReference type="Pfam" id="PF08713">
    <property type="entry name" value="DNA_alkylation"/>
    <property type="match status" value="1"/>
</dbReference>
<name>A0A0R1HSA8_9LACO</name>
<evidence type="ECO:0000313" key="1">
    <source>
        <dbReference type="EMBL" id="KRK46258.1"/>
    </source>
</evidence>
<organism evidence="1 2">
    <name type="scientific">Dellaglioa algida DSM 15638</name>
    <dbReference type="NCBI Taxonomy" id="1423719"/>
    <lineage>
        <taxon>Bacteria</taxon>
        <taxon>Bacillati</taxon>
        <taxon>Bacillota</taxon>
        <taxon>Bacilli</taxon>
        <taxon>Lactobacillales</taxon>
        <taxon>Lactobacillaceae</taxon>
        <taxon>Dellaglioa</taxon>
    </lineage>
</organism>